<dbReference type="GO" id="GO:0030288">
    <property type="term" value="C:outer membrane-bounded periplasmic space"/>
    <property type="evidence" value="ECO:0007669"/>
    <property type="project" value="TreeGrafter"/>
</dbReference>
<dbReference type="RefSeq" id="WP_104030722.1">
    <property type="nucleotide sequence ID" value="NZ_JANSGW010000008.1"/>
</dbReference>
<evidence type="ECO:0000256" key="7">
    <source>
        <dbReference type="SAM" id="MobiDB-lite"/>
    </source>
</evidence>
<evidence type="ECO:0000256" key="1">
    <source>
        <dbReference type="ARBA" id="ARBA00004193"/>
    </source>
</evidence>
<accession>A0AAP8QH12</accession>
<evidence type="ECO:0000256" key="5">
    <source>
        <dbReference type="ARBA" id="ARBA00023139"/>
    </source>
</evidence>
<evidence type="ECO:0000313" key="11">
    <source>
        <dbReference type="EMBL" id="PPB11162.1"/>
    </source>
</evidence>
<sequence>MIQKKWFQIPVLMLLCMVFSLLVTGCGGSAKNATSAPANPTTEPATTPAGDSYTIEHAMGKTEIKGTPQRVVILTNEGTEALLELGVKPAGAVKSGVGDGWYPHIKSEMDGVTELGDESQPNIELIASLKPDLIIGNKGRHEKIYDQLKSIAPTVFSTDLAGQWKENFKLYAKALNKEEEGKKSMAAYDKHVEEIKAKLGDKANIKVSVVRFLPNAVRIYQKDTFSGVMLKDLGVARPAAQDKDNFMEVVTKERINDLDGDVMFFFNADYDEKKGGTKNQQEWMNDPLFQNLHVAKKNTAFQVNEIIWNTSGGIKAANKMLDEFVTFIEKL</sequence>
<dbReference type="EMBL" id="JAPTNE010000008">
    <property type="protein sequence ID" value="MCZ0806834.1"/>
    <property type="molecule type" value="Genomic_DNA"/>
</dbReference>
<dbReference type="PROSITE" id="PS51257">
    <property type="entry name" value="PROKAR_LIPOPROTEIN"/>
    <property type="match status" value="1"/>
</dbReference>
<keyword evidence="3" id="KW-0813">Transport</keyword>
<dbReference type="Proteomes" id="UP000239759">
    <property type="component" value="Unassembled WGS sequence"/>
</dbReference>
<keyword evidence="4 8" id="KW-0732">Signal</keyword>
<gene>
    <name evidence="11" type="ORF">C4A77_03235</name>
    <name evidence="10" type="ORF">O0554_07835</name>
</gene>
<evidence type="ECO:0000256" key="3">
    <source>
        <dbReference type="ARBA" id="ARBA00022448"/>
    </source>
</evidence>
<feature type="domain" description="Fe/B12 periplasmic-binding" evidence="9">
    <location>
        <begin position="70"/>
        <end position="331"/>
    </location>
</feature>
<feature type="signal peptide" evidence="8">
    <location>
        <begin position="1"/>
        <end position="25"/>
    </location>
</feature>
<dbReference type="PANTHER" id="PTHR30532:SF21">
    <property type="entry name" value="SIDEROPHORE-BINDING LIPOPROTEIN YFIY-RELATED"/>
    <property type="match status" value="1"/>
</dbReference>
<dbReference type="CDD" id="cd01146">
    <property type="entry name" value="FhuD"/>
    <property type="match status" value="1"/>
</dbReference>
<comment type="subcellular location">
    <subcellularLocation>
        <location evidence="1">Cell membrane</location>
        <topology evidence="1">Lipid-anchor</topology>
    </subcellularLocation>
</comment>
<evidence type="ECO:0000256" key="6">
    <source>
        <dbReference type="ARBA" id="ARBA00023288"/>
    </source>
</evidence>
<dbReference type="Proteomes" id="UP001077662">
    <property type="component" value="Unassembled WGS sequence"/>
</dbReference>
<evidence type="ECO:0000313" key="10">
    <source>
        <dbReference type="EMBL" id="MCZ0806834.1"/>
    </source>
</evidence>
<feature type="region of interest" description="Disordered" evidence="7">
    <location>
        <begin position="31"/>
        <end position="50"/>
    </location>
</feature>
<feature type="chain" id="PRO_5042799006" evidence="8">
    <location>
        <begin position="26"/>
        <end position="331"/>
    </location>
</feature>
<dbReference type="EMBL" id="PRKQ01000002">
    <property type="protein sequence ID" value="PPB11162.1"/>
    <property type="molecule type" value="Genomic_DNA"/>
</dbReference>
<dbReference type="FunFam" id="3.40.50.1980:FF:000003">
    <property type="entry name" value="Iron ABC transporter substrate-binding protein"/>
    <property type="match status" value="1"/>
</dbReference>
<name>A0AAP8QH12_BRELA</name>
<dbReference type="GO" id="GO:1901678">
    <property type="term" value="P:iron coordination entity transport"/>
    <property type="evidence" value="ECO:0007669"/>
    <property type="project" value="UniProtKB-ARBA"/>
</dbReference>
<reference evidence="11 12" key="1">
    <citation type="submission" date="2018-02" db="EMBL/GenBank/DDBJ databases">
        <title>Comparative analysis of genomes of three Brevibacillus laterosporus strains producers of potent antimicrobials isolated from silage.</title>
        <authorList>
            <person name="Kojic M."/>
            <person name="Miljkovic M."/>
            <person name="Studholme D."/>
            <person name="Filipic B."/>
        </authorList>
    </citation>
    <scope>NUCLEOTIDE SEQUENCE [LARGE SCALE GENOMIC DNA]</scope>
    <source>
        <strain evidence="11 12">BGSP11</strain>
    </source>
</reference>
<comment type="similarity">
    <text evidence="2">Belongs to the bacterial solute-binding protein 8 family.</text>
</comment>
<dbReference type="GO" id="GO:0005886">
    <property type="term" value="C:plasma membrane"/>
    <property type="evidence" value="ECO:0007669"/>
    <property type="project" value="UniProtKB-SubCell"/>
</dbReference>
<protein>
    <submittedName>
        <fullName evidence="10 11">ABC transporter substrate-binding protein</fullName>
    </submittedName>
</protein>
<dbReference type="InterPro" id="IPR051313">
    <property type="entry name" value="Bact_iron-sidero_bind"/>
</dbReference>
<dbReference type="Gene3D" id="3.40.50.1980">
    <property type="entry name" value="Nitrogenase molybdenum iron protein domain"/>
    <property type="match status" value="2"/>
</dbReference>
<evidence type="ECO:0000259" key="9">
    <source>
        <dbReference type="PROSITE" id="PS50983"/>
    </source>
</evidence>
<evidence type="ECO:0000256" key="8">
    <source>
        <dbReference type="SAM" id="SignalP"/>
    </source>
</evidence>
<dbReference type="InterPro" id="IPR002491">
    <property type="entry name" value="ABC_transptr_periplasmic_BD"/>
</dbReference>
<feature type="compositionally biased region" description="Low complexity" evidence="7">
    <location>
        <begin position="33"/>
        <end position="49"/>
    </location>
</feature>
<keyword evidence="5" id="KW-0564">Palmitate</keyword>
<dbReference type="SUPFAM" id="SSF53807">
    <property type="entry name" value="Helical backbone' metal receptor"/>
    <property type="match status" value="1"/>
</dbReference>
<dbReference type="PANTHER" id="PTHR30532">
    <property type="entry name" value="IRON III DICITRATE-BINDING PERIPLASMIC PROTEIN"/>
    <property type="match status" value="1"/>
</dbReference>
<evidence type="ECO:0000256" key="2">
    <source>
        <dbReference type="ARBA" id="ARBA00008814"/>
    </source>
</evidence>
<dbReference type="PROSITE" id="PS50983">
    <property type="entry name" value="FE_B12_PBP"/>
    <property type="match status" value="1"/>
</dbReference>
<keyword evidence="6" id="KW-0449">Lipoprotein</keyword>
<evidence type="ECO:0000256" key="4">
    <source>
        <dbReference type="ARBA" id="ARBA00022729"/>
    </source>
</evidence>
<comment type="caution">
    <text evidence="11">The sequence shown here is derived from an EMBL/GenBank/DDBJ whole genome shotgun (WGS) entry which is preliminary data.</text>
</comment>
<dbReference type="Pfam" id="PF01497">
    <property type="entry name" value="Peripla_BP_2"/>
    <property type="match status" value="1"/>
</dbReference>
<reference evidence="10" key="2">
    <citation type="submission" date="2022-09" db="EMBL/GenBank/DDBJ databases">
        <title>Genome analysis and characterization of larvicidal activity of Brevibacillus strains.</title>
        <authorList>
            <person name="Patrusheva E.V."/>
            <person name="Izotova A.O."/>
            <person name="Toshchakov S.V."/>
            <person name="Sineoky S.P."/>
        </authorList>
    </citation>
    <scope>NUCLEOTIDE SEQUENCE</scope>
    <source>
        <strain evidence="10">VKPM_B-13247</strain>
    </source>
</reference>
<organism evidence="11 12">
    <name type="scientific">Brevibacillus laterosporus</name>
    <name type="common">Bacillus laterosporus</name>
    <dbReference type="NCBI Taxonomy" id="1465"/>
    <lineage>
        <taxon>Bacteria</taxon>
        <taxon>Bacillati</taxon>
        <taxon>Bacillota</taxon>
        <taxon>Bacilli</taxon>
        <taxon>Bacillales</taxon>
        <taxon>Paenibacillaceae</taxon>
        <taxon>Brevibacillus</taxon>
    </lineage>
</organism>
<dbReference type="AlphaFoldDB" id="A0AAP8QH12"/>
<proteinExistence type="inferred from homology"/>
<evidence type="ECO:0000313" key="12">
    <source>
        <dbReference type="Proteomes" id="UP000239759"/>
    </source>
</evidence>